<evidence type="ECO:0000256" key="1">
    <source>
        <dbReference type="SAM" id="MobiDB-lite"/>
    </source>
</evidence>
<dbReference type="Proteomes" id="UP001156903">
    <property type="component" value="Unassembled WGS sequence"/>
</dbReference>
<name>A0ABQ6CDI8_9BURK</name>
<sequence length="190" mass="20597">MRDKHIIPGSHQPGATASSDSRQPRFFGWAWLGTGTAALLAACAAPVPAPVASTPVPPPAPAPVAPAVQPEPPPAIVSEAATPRAYRRDGARHLYSLNAHRIYKGKMPPLLQGVGTMQLELDHRGRIVALNWMRPPSHPGARAEIERTVRAAAPFPAPIRMGRVTYTETWLWDKSGQFQLDTLTEGQRSR</sequence>
<evidence type="ECO:0000313" key="3">
    <source>
        <dbReference type="Proteomes" id="UP001156903"/>
    </source>
</evidence>
<feature type="region of interest" description="Disordered" evidence="1">
    <location>
        <begin position="1"/>
        <end position="21"/>
    </location>
</feature>
<keyword evidence="3" id="KW-1185">Reference proteome</keyword>
<accession>A0ABQ6CDI8</accession>
<organism evidence="2 3">
    <name type="scientific">Hydrogenophaga electricum</name>
    <dbReference type="NCBI Taxonomy" id="1230953"/>
    <lineage>
        <taxon>Bacteria</taxon>
        <taxon>Pseudomonadati</taxon>
        <taxon>Pseudomonadota</taxon>
        <taxon>Betaproteobacteria</taxon>
        <taxon>Burkholderiales</taxon>
        <taxon>Comamonadaceae</taxon>
        <taxon>Hydrogenophaga</taxon>
    </lineage>
</organism>
<protein>
    <recommendedName>
        <fullName evidence="4">TonB C-terminal domain-containing protein</fullName>
    </recommendedName>
</protein>
<dbReference type="Gene3D" id="3.30.1150.10">
    <property type="match status" value="1"/>
</dbReference>
<comment type="caution">
    <text evidence="2">The sequence shown here is derived from an EMBL/GenBank/DDBJ whole genome shotgun (WGS) entry which is preliminary data.</text>
</comment>
<gene>
    <name evidence="2" type="ORF">GCM10007935_37420</name>
</gene>
<reference evidence="3" key="1">
    <citation type="journal article" date="2019" name="Int. J. Syst. Evol. Microbiol.">
        <title>The Global Catalogue of Microorganisms (GCM) 10K type strain sequencing project: providing services to taxonomists for standard genome sequencing and annotation.</title>
        <authorList>
            <consortium name="The Broad Institute Genomics Platform"/>
            <consortium name="The Broad Institute Genome Sequencing Center for Infectious Disease"/>
            <person name="Wu L."/>
            <person name="Ma J."/>
        </authorList>
    </citation>
    <scope>NUCLEOTIDE SEQUENCE [LARGE SCALE GENOMIC DNA]</scope>
    <source>
        <strain evidence="3">NBRC 109341</strain>
    </source>
</reference>
<evidence type="ECO:0000313" key="2">
    <source>
        <dbReference type="EMBL" id="GLS16302.1"/>
    </source>
</evidence>
<dbReference type="EMBL" id="BSPB01000051">
    <property type="protein sequence ID" value="GLS16302.1"/>
    <property type="molecule type" value="Genomic_DNA"/>
</dbReference>
<dbReference type="RefSeq" id="WP_326491051.1">
    <property type="nucleotide sequence ID" value="NZ_BSPB01000051.1"/>
</dbReference>
<evidence type="ECO:0008006" key="4">
    <source>
        <dbReference type="Google" id="ProtNLM"/>
    </source>
</evidence>
<proteinExistence type="predicted"/>